<protein>
    <submittedName>
        <fullName evidence="3">Uncharacterized protein DUF927</fullName>
    </submittedName>
</protein>
<dbReference type="AlphaFoldDB" id="A0A3D9YTM5"/>
<gene>
    <name evidence="3" type="ORF">DES32_1891</name>
</gene>
<dbReference type="Proteomes" id="UP000256900">
    <property type="component" value="Unassembled WGS sequence"/>
</dbReference>
<reference evidence="3 4" key="1">
    <citation type="submission" date="2018-08" db="EMBL/GenBank/DDBJ databases">
        <title>Genomic Encyclopedia of Type Strains, Phase IV (KMG-IV): sequencing the most valuable type-strain genomes for metagenomic binning, comparative biology and taxonomic classification.</title>
        <authorList>
            <person name="Goeker M."/>
        </authorList>
    </citation>
    <scope>NUCLEOTIDE SEQUENCE [LARGE SCALE GENOMIC DNA]</scope>
    <source>
        <strain evidence="3 4">BW863</strain>
    </source>
</reference>
<dbReference type="Pfam" id="PF06048">
    <property type="entry name" value="DUF927"/>
    <property type="match status" value="1"/>
</dbReference>
<dbReference type="InterPro" id="IPR009270">
    <property type="entry name" value="DUF927"/>
</dbReference>
<evidence type="ECO:0000313" key="3">
    <source>
        <dbReference type="EMBL" id="REF85855.1"/>
    </source>
</evidence>
<sequence>MEKTRKSARTEHHSQRGHSRAKGARVPQEPLSPFVRKIANLEHEETGDGFDVFQFVKVNGRDGECAVPREDALDSKKVKSHLEKKNAHLPNSSEDALSLIAAAIQRPPTEFQLQAATAGWRREERAFICLDRVIKFGTAPIAVCPPAKSRERFSSRSLGTLESWQQDVADVAQFSTVATLMMSAAFAAPLLSMLNFSPFIFNLYGASKSGKTTAILLAAAITGLAEENALPNWNSTDSGLLQLFRAFNDSVVPVNELGLLRGKKADRSERVREMIYAFGEGRDRLRHSESSFGTQGKSSTFRGILLSTSETSFRELRGADRDDGELARAHDIPALMNGSKTIFDRLPANQSASKSRAKLNEFRQAITQNSAVAFDKYIKWLAKNEDAEDKAYAYIDDLMGGLHLPTGDGALQHAARNFAVCFAGAALAIESEVLPWKVDSTRSVIVEAFEQFRKVNGRPLDARRKAKSVLKSKLKELDLPTVSKIKKRPDDGVILKAGLQRRYVIPSSRFDELFETELLAREALMALEEVGHLEKTKGAGPATTANKKWAEIYVKLPDGTNFRAIKFKPFAKKKKKTLPSTVS</sequence>
<feature type="region of interest" description="Disordered" evidence="1">
    <location>
        <begin position="1"/>
        <end position="31"/>
    </location>
</feature>
<dbReference type="EMBL" id="QUMO01000003">
    <property type="protein sequence ID" value="REF85855.1"/>
    <property type="molecule type" value="Genomic_DNA"/>
</dbReference>
<evidence type="ECO:0000313" key="4">
    <source>
        <dbReference type="Proteomes" id="UP000256900"/>
    </source>
</evidence>
<keyword evidence="4" id="KW-1185">Reference proteome</keyword>
<accession>A0A3D9YTM5</accession>
<comment type="caution">
    <text evidence="3">The sequence shown here is derived from an EMBL/GenBank/DDBJ whole genome shotgun (WGS) entry which is preliminary data.</text>
</comment>
<proteinExistence type="predicted"/>
<evidence type="ECO:0000256" key="1">
    <source>
        <dbReference type="SAM" id="MobiDB-lite"/>
    </source>
</evidence>
<name>A0A3D9YTM5_9HYPH</name>
<organism evidence="3 4">
    <name type="scientific">Methylovirgula ligni</name>
    <dbReference type="NCBI Taxonomy" id="569860"/>
    <lineage>
        <taxon>Bacteria</taxon>
        <taxon>Pseudomonadati</taxon>
        <taxon>Pseudomonadota</taxon>
        <taxon>Alphaproteobacteria</taxon>
        <taxon>Hyphomicrobiales</taxon>
        <taxon>Beijerinckiaceae</taxon>
        <taxon>Methylovirgula</taxon>
    </lineage>
</organism>
<feature type="domain" description="DUF927" evidence="2">
    <location>
        <begin position="54"/>
        <end position="288"/>
    </location>
</feature>
<dbReference type="RefSeq" id="WP_115836460.1">
    <property type="nucleotide sequence ID" value="NZ_CP025086.1"/>
</dbReference>
<evidence type="ECO:0000259" key="2">
    <source>
        <dbReference type="Pfam" id="PF06048"/>
    </source>
</evidence>
<dbReference type="OrthoDB" id="7979910at2"/>
<feature type="compositionally biased region" description="Basic and acidic residues" evidence="1">
    <location>
        <begin position="1"/>
        <end position="14"/>
    </location>
</feature>